<dbReference type="GO" id="GO:0008793">
    <property type="term" value="F:aromatic-amino-acid transaminase activity"/>
    <property type="evidence" value="ECO:0007669"/>
    <property type="project" value="TreeGrafter"/>
</dbReference>
<dbReference type="GeneID" id="87917602"/>
<dbReference type="FunFam" id="3.40.640.10:FF:000074">
    <property type="entry name" value="Aromatic amino acid aminotransferase"/>
    <property type="match status" value="1"/>
</dbReference>
<evidence type="ECO:0000313" key="12">
    <source>
        <dbReference type="Proteomes" id="UP001273209"/>
    </source>
</evidence>
<evidence type="ECO:0000256" key="3">
    <source>
        <dbReference type="ARBA" id="ARBA00007441"/>
    </source>
</evidence>
<comment type="caution">
    <text evidence="11">The sequence shown here is derived from an EMBL/GenBank/DDBJ whole genome shotgun (WGS) entry which is preliminary data.</text>
</comment>
<comment type="catalytic activity">
    <reaction evidence="8">
        <text>an aromatic L-alpha-amino acid + 2-oxoglutarate = an aromatic oxo-acid + L-glutamate</text>
        <dbReference type="Rhea" id="RHEA:17533"/>
        <dbReference type="ChEBI" id="CHEBI:16810"/>
        <dbReference type="ChEBI" id="CHEBI:29985"/>
        <dbReference type="ChEBI" id="CHEBI:73309"/>
        <dbReference type="ChEBI" id="CHEBI:84824"/>
        <dbReference type="EC" id="2.6.1.57"/>
    </reaction>
</comment>
<evidence type="ECO:0000256" key="5">
    <source>
        <dbReference type="ARBA" id="ARBA00022576"/>
    </source>
</evidence>
<evidence type="ECO:0000256" key="7">
    <source>
        <dbReference type="ARBA" id="ARBA00022898"/>
    </source>
</evidence>
<dbReference type="GO" id="GO:0030170">
    <property type="term" value="F:pyridoxal phosphate binding"/>
    <property type="evidence" value="ECO:0007669"/>
    <property type="project" value="InterPro"/>
</dbReference>
<evidence type="ECO:0000256" key="6">
    <source>
        <dbReference type="ARBA" id="ARBA00022679"/>
    </source>
</evidence>
<dbReference type="InterPro" id="IPR015424">
    <property type="entry name" value="PyrdxlP-dep_Trfase"/>
</dbReference>
<accession>A0AAE1M125</accession>
<evidence type="ECO:0000256" key="1">
    <source>
        <dbReference type="ARBA" id="ARBA00001933"/>
    </source>
</evidence>
<evidence type="ECO:0000256" key="4">
    <source>
        <dbReference type="ARBA" id="ARBA00022490"/>
    </source>
</evidence>
<comment type="subcellular location">
    <subcellularLocation>
        <location evidence="2">Cytoplasm</location>
    </subcellularLocation>
</comment>
<dbReference type="InterPro" id="IPR050859">
    <property type="entry name" value="Class-I_PLP-dep_aminotransf"/>
</dbReference>
<keyword evidence="4" id="KW-0963">Cytoplasm</keyword>
<gene>
    <name evidence="11" type="ORF">Triagg1_3408</name>
</gene>
<dbReference type="RefSeq" id="XP_062757397.1">
    <property type="nucleotide sequence ID" value="XM_062897697.1"/>
</dbReference>
<dbReference type="GO" id="GO:0006571">
    <property type="term" value="P:tyrosine biosynthetic process"/>
    <property type="evidence" value="ECO:0007669"/>
    <property type="project" value="TreeGrafter"/>
</dbReference>
<dbReference type="AlphaFoldDB" id="A0AAE1M125"/>
<dbReference type="InterPro" id="IPR015421">
    <property type="entry name" value="PyrdxlP-dep_Trfase_major"/>
</dbReference>
<dbReference type="SUPFAM" id="SSF53383">
    <property type="entry name" value="PLP-dependent transferases"/>
    <property type="match status" value="1"/>
</dbReference>
<dbReference type="GO" id="GO:0009074">
    <property type="term" value="P:aromatic amino acid family catabolic process"/>
    <property type="evidence" value="ECO:0007669"/>
    <property type="project" value="TreeGrafter"/>
</dbReference>
<name>A0AAE1M125_9HYPO</name>
<evidence type="ECO:0000313" key="11">
    <source>
        <dbReference type="EMBL" id="KAK4077714.1"/>
    </source>
</evidence>
<evidence type="ECO:0000256" key="8">
    <source>
        <dbReference type="ARBA" id="ARBA00051993"/>
    </source>
</evidence>
<dbReference type="Pfam" id="PF00155">
    <property type="entry name" value="Aminotran_1_2"/>
    <property type="match status" value="1"/>
</dbReference>
<keyword evidence="7" id="KW-0663">Pyridoxal phosphate</keyword>
<keyword evidence="5" id="KW-0032">Aminotransferase</keyword>
<dbReference type="EC" id="2.6.1.57" evidence="9"/>
<dbReference type="GO" id="GO:0019878">
    <property type="term" value="P:lysine biosynthetic process via aminoadipic acid"/>
    <property type="evidence" value="ECO:0007669"/>
    <property type="project" value="TreeGrafter"/>
</dbReference>
<keyword evidence="6" id="KW-0808">Transferase</keyword>
<comment type="cofactor">
    <cofactor evidence="1">
        <name>pyridoxal 5'-phosphate</name>
        <dbReference type="ChEBI" id="CHEBI:597326"/>
    </cofactor>
</comment>
<evidence type="ECO:0000256" key="9">
    <source>
        <dbReference type="ARBA" id="ARBA00067014"/>
    </source>
</evidence>
<proteinExistence type="inferred from homology"/>
<reference evidence="11" key="1">
    <citation type="submission" date="2023-11" db="EMBL/GenBank/DDBJ databases">
        <title>The genome sequences of three competitors of mushroom-forming fungi.</title>
        <authorList>
            <person name="Beijen E."/>
            <person name="Ohm R.A."/>
        </authorList>
    </citation>
    <scope>NUCLEOTIDE SEQUENCE</scope>
    <source>
        <strain evidence="11">CBS 100526</strain>
    </source>
</reference>
<dbReference type="GO" id="GO:0005737">
    <property type="term" value="C:cytoplasm"/>
    <property type="evidence" value="ECO:0007669"/>
    <property type="project" value="UniProtKB-SubCell"/>
</dbReference>
<keyword evidence="12" id="KW-1185">Reference proteome</keyword>
<dbReference type="PANTHER" id="PTHR42790:SF21">
    <property type="entry name" value="AROMATIC_AMINOADIPATE AMINOTRANSFERASE 1"/>
    <property type="match status" value="1"/>
</dbReference>
<feature type="domain" description="Aminotransferase class I/classII large" evidence="10">
    <location>
        <begin position="198"/>
        <end position="541"/>
    </location>
</feature>
<comment type="similarity">
    <text evidence="3">Belongs to the class-I pyridoxal-phosphate-dependent aminotransferase family.</text>
</comment>
<protein>
    <recommendedName>
        <fullName evidence="9">aromatic-amino-acid transaminase</fullName>
        <ecNumber evidence="9">2.6.1.57</ecNumber>
    </recommendedName>
</protein>
<evidence type="ECO:0000256" key="2">
    <source>
        <dbReference type="ARBA" id="ARBA00004496"/>
    </source>
</evidence>
<dbReference type="Gene3D" id="3.40.640.10">
    <property type="entry name" value="Type I PLP-dependent aspartate aminotransferase-like (Major domain)"/>
    <property type="match status" value="1"/>
</dbReference>
<dbReference type="PANTHER" id="PTHR42790">
    <property type="entry name" value="AMINOTRANSFERASE"/>
    <property type="match status" value="1"/>
</dbReference>
<organism evidence="11 12">
    <name type="scientific">Trichoderma aggressivum f. europaeum</name>
    <dbReference type="NCBI Taxonomy" id="173218"/>
    <lineage>
        <taxon>Eukaryota</taxon>
        <taxon>Fungi</taxon>
        <taxon>Dikarya</taxon>
        <taxon>Ascomycota</taxon>
        <taxon>Pezizomycotina</taxon>
        <taxon>Sordariomycetes</taxon>
        <taxon>Hypocreomycetidae</taxon>
        <taxon>Hypocreales</taxon>
        <taxon>Hypocreaceae</taxon>
        <taxon>Trichoderma</taxon>
    </lineage>
</organism>
<dbReference type="CDD" id="cd00609">
    <property type="entry name" value="AAT_like"/>
    <property type="match status" value="1"/>
</dbReference>
<dbReference type="Proteomes" id="UP001273209">
    <property type="component" value="Unassembled WGS sequence"/>
</dbReference>
<evidence type="ECO:0000259" key="10">
    <source>
        <dbReference type="Pfam" id="PF00155"/>
    </source>
</evidence>
<dbReference type="InterPro" id="IPR004839">
    <property type="entry name" value="Aminotransferase_I/II_large"/>
</dbReference>
<sequence length="561" mass="61957">MAKGSHSNMAPLVTDGILLDDTASPEWHSSVCLTNGIRKDPTIADIDARRQAVGKMVAPTGAYADSDMFKLQCSRSSDRPAAKRWDNHLTDECRARAPGILKVAARFLKRPGMISLAGGLPSPDYFPFNSISAAIPEIPGAAESDLFEAESIITMGLRDIASGDAAFDLSVALNYGQAAGSAQMIRWITEHTELVHKPLYADWDTCLTTGSTAGIYQALRMLCDKNRGDSWMTEEYCYASALETALPMGLKTVGIKMDADGPIPEVMDELLTNWDASKKGARKPHVLYTVPTGQNPTGSTQSAARKRAIYKVCQKHDIYVIEDDPYYFLQLRSDPTPSHNSSKLLTNIFLSNLTPSFLSIDTDGRVMRIDSFSKVVVPGARMGWVTASEQIIERFIRHAETASQGPSGFSQALIYKLVDEKWGHQGFLDWLQHLQAEYTERRDVLLAAFDKFLPKSIVSWNSPSAGMFCWIKISHSLRPNAKLYSALDIEEEIFAACLKRGVLVAKGSWFRAEPDLPLDDVFFRLTFAASSAENMEVAVRTFGTALRNIFSLVDDVLNMNN</sequence>
<dbReference type="GO" id="GO:0047536">
    <property type="term" value="F:2-aminoadipate transaminase activity"/>
    <property type="evidence" value="ECO:0007669"/>
    <property type="project" value="TreeGrafter"/>
</dbReference>
<dbReference type="EMBL" id="JAWRVG010000010">
    <property type="protein sequence ID" value="KAK4077714.1"/>
    <property type="molecule type" value="Genomic_DNA"/>
</dbReference>